<dbReference type="Gene3D" id="3.30.40.10">
    <property type="entry name" value="Zinc/RING finger domain, C3HC4 (zinc finger)"/>
    <property type="match status" value="1"/>
</dbReference>
<dbReference type="CDD" id="cd15496">
    <property type="entry name" value="PHD_PHF7_G2E3_like"/>
    <property type="match status" value="1"/>
</dbReference>
<gene>
    <name evidence="7" type="ORF">Cfor_11102</name>
</gene>
<dbReference type="OrthoDB" id="512616at2759"/>
<sequence>MEVKDMTAICPICCDDVYPMSCLSAIWAPCCSSKSWFHRDCVQRLALSAGYFFKCPLCNNKTVFQKAMLDFGIYIPEQDASWELEPNAFQELLHRHNRCDAKHCVCPKGRSHAMVGTRWELVLCRYCGSQGIHVGCGNLKWSNPEWECDECTLMLQQAQERGDTDSDEEPDPSPASVNQVPAKRKRRYFKGSGGPRRTKYRKHSMLNSSSHPHPSSSRSPVIPKAIPVIQVTSFAMFDNGQNFSVVGDLDVKLPCHLYDVQQVAQPAASNREMAHISGVMVPGSSVDSSRSSKSLHSSVDGDSSNTSVHSSPAFSHSGQPPASGTARGSLLKSYLTSENVQGGLAYPAEIPTVAPQVDGALIITVTLKAKYRFDAVAMSFTLCTLLLLLLLLLLTVLLLLL</sequence>
<dbReference type="SUPFAM" id="SSF57903">
    <property type="entry name" value="FYVE/PHD zinc finger"/>
    <property type="match status" value="1"/>
</dbReference>
<accession>A0A6L2QCH3</accession>
<feature type="compositionally biased region" description="Polar residues" evidence="4">
    <location>
        <begin position="300"/>
        <end position="322"/>
    </location>
</feature>
<evidence type="ECO:0000256" key="5">
    <source>
        <dbReference type="SAM" id="Phobius"/>
    </source>
</evidence>
<name>A0A6L2QCH3_COPFO</name>
<evidence type="ECO:0000256" key="1">
    <source>
        <dbReference type="ARBA" id="ARBA00022771"/>
    </source>
</evidence>
<feature type="compositionally biased region" description="Low complexity" evidence="4">
    <location>
        <begin position="205"/>
        <end position="220"/>
    </location>
</feature>
<keyword evidence="5" id="KW-0812">Transmembrane</keyword>
<keyword evidence="1 3" id="KW-0479">Metal-binding</keyword>
<feature type="domain" description="RING-type" evidence="6">
    <location>
        <begin position="10"/>
        <end position="59"/>
    </location>
</feature>
<dbReference type="InterPro" id="IPR013083">
    <property type="entry name" value="Znf_RING/FYVE/PHD"/>
</dbReference>
<proteinExistence type="predicted"/>
<evidence type="ECO:0000313" key="8">
    <source>
        <dbReference type="Proteomes" id="UP000502823"/>
    </source>
</evidence>
<dbReference type="PROSITE" id="PS50089">
    <property type="entry name" value="ZF_RING_2"/>
    <property type="match status" value="1"/>
</dbReference>
<dbReference type="GO" id="GO:0005634">
    <property type="term" value="C:nucleus"/>
    <property type="evidence" value="ECO:0007669"/>
    <property type="project" value="TreeGrafter"/>
</dbReference>
<keyword evidence="8" id="KW-1185">Reference proteome</keyword>
<protein>
    <recommendedName>
        <fullName evidence="6">RING-type domain-containing protein</fullName>
    </recommendedName>
</protein>
<dbReference type="PANTHER" id="PTHR12420">
    <property type="entry name" value="PHD FINGER PROTEIN"/>
    <property type="match status" value="1"/>
</dbReference>
<feature type="compositionally biased region" description="Low complexity" evidence="4">
    <location>
        <begin position="284"/>
        <end position="298"/>
    </location>
</feature>
<evidence type="ECO:0000259" key="6">
    <source>
        <dbReference type="PROSITE" id="PS50089"/>
    </source>
</evidence>
<feature type="region of interest" description="Disordered" evidence="4">
    <location>
        <begin position="281"/>
        <end position="327"/>
    </location>
</feature>
<dbReference type="GO" id="GO:0008270">
    <property type="term" value="F:zinc ion binding"/>
    <property type="evidence" value="ECO:0007669"/>
    <property type="project" value="UniProtKB-KW"/>
</dbReference>
<keyword evidence="5" id="KW-0472">Membrane</keyword>
<reference evidence="8" key="1">
    <citation type="submission" date="2020-01" db="EMBL/GenBank/DDBJ databases">
        <title>Draft genome sequence of the Termite Coptotermes fromosanus.</title>
        <authorList>
            <person name="Itakura S."/>
            <person name="Yosikawa Y."/>
            <person name="Umezawa K."/>
        </authorList>
    </citation>
    <scope>NUCLEOTIDE SEQUENCE [LARGE SCALE GENOMIC DNA]</scope>
</reference>
<keyword evidence="2" id="KW-0862">Zinc</keyword>
<dbReference type="InParanoid" id="A0A6L2QCH3"/>
<dbReference type="PANTHER" id="PTHR12420:SF42">
    <property type="entry name" value="G2_M PHASE-SPECIFIC E3 UBIQUITIN-PROTEIN LIGASE"/>
    <property type="match status" value="1"/>
</dbReference>
<dbReference type="Pfam" id="PF26054">
    <property type="entry name" value="PHD_G2E3"/>
    <property type="match status" value="1"/>
</dbReference>
<evidence type="ECO:0000256" key="2">
    <source>
        <dbReference type="ARBA" id="ARBA00022833"/>
    </source>
</evidence>
<keyword evidence="5" id="KW-1133">Transmembrane helix</keyword>
<feature type="region of interest" description="Disordered" evidence="4">
    <location>
        <begin position="159"/>
        <end position="221"/>
    </location>
</feature>
<dbReference type="EMBL" id="BLKM01000989">
    <property type="protein sequence ID" value="GFG39697.1"/>
    <property type="molecule type" value="Genomic_DNA"/>
</dbReference>
<keyword evidence="1 3" id="KW-0863">Zinc-finger</keyword>
<dbReference type="InterPro" id="IPR001841">
    <property type="entry name" value="Znf_RING"/>
</dbReference>
<evidence type="ECO:0000256" key="4">
    <source>
        <dbReference type="SAM" id="MobiDB-lite"/>
    </source>
</evidence>
<dbReference type="InterPro" id="IPR059102">
    <property type="entry name" value="PHD_PHF7/G2E3-like"/>
</dbReference>
<dbReference type="InterPro" id="IPR051188">
    <property type="entry name" value="PHD-type_Zinc_Finger"/>
</dbReference>
<dbReference type="Proteomes" id="UP000502823">
    <property type="component" value="Unassembled WGS sequence"/>
</dbReference>
<organism evidence="7 8">
    <name type="scientific">Coptotermes formosanus</name>
    <name type="common">Formosan subterranean termite</name>
    <dbReference type="NCBI Taxonomy" id="36987"/>
    <lineage>
        <taxon>Eukaryota</taxon>
        <taxon>Metazoa</taxon>
        <taxon>Ecdysozoa</taxon>
        <taxon>Arthropoda</taxon>
        <taxon>Hexapoda</taxon>
        <taxon>Insecta</taxon>
        <taxon>Pterygota</taxon>
        <taxon>Neoptera</taxon>
        <taxon>Polyneoptera</taxon>
        <taxon>Dictyoptera</taxon>
        <taxon>Blattodea</taxon>
        <taxon>Blattoidea</taxon>
        <taxon>Termitoidae</taxon>
        <taxon>Rhinotermitidae</taxon>
        <taxon>Coptotermes</taxon>
    </lineage>
</organism>
<dbReference type="AlphaFoldDB" id="A0A6L2QCH3"/>
<evidence type="ECO:0000313" key="7">
    <source>
        <dbReference type="EMBL" id="GFG39697.1"/>
    </source>
</evidence>
<comment type="caution">
    <text evidence="7">The sequence shown here is derived from an EMBL/GenBank/DDBJ whole genome shotgun (WGS) entry which is preliminary data.</text>
</comment>
<evidence type="ECO:0000256" key="3">
    <source>
        <dbReference type="PROSITE-ProRule" id="PRU00175"/>
    </source>
</evidence>
<feature type="transmembrane region" description="Helical" evidence="5">
    <location>
        <begin position="376"/>
        <end position="400"/>
    </location>
</feature>
<dbReference type="InterPro" id="IPR011011">
    <property type="entry name" value="Znf_FYVE_PHD"/>
</dbReference>